<keyword evidence="2" id="KW-0812">Transmembrane</keyword>
<dbReference type="Proteomes" id="UP000823388">
    <property type="component" value="Chromosome 5K"/>
</dbReference>
<keyword evidence="4" id="KW-1185">Reference proteome</keyword>
<protein>
    <submittedName>
        <fullName evidence="3">Uncharacterized protein</fullName>
    </submittedName>
</protein>
<evidence type="ECO:0000313" key="3">
    <source>
        <dbReference type="EMBL" id="KAG2603448.1"/>
    </source>
</evidence>
<evidence type="ECO:0000256" key="2">
    <source>
        <dbReference type="SAM" id="Phobius"/>
    </source>
</evidence>
<sequence>MVVAWGCCFLLAACARSLRRLLQLPALLFCEAMVGALSFLAFPLRMLTAVDRERKVMHTWVSLISLLFFCQASMDGEMELGGLIGEMQAQMDDLVWFNRELEQKLQASLRDQEAMDALLDEMEDQNEDAFARIHALEAQLKALRQENMRLNEHKGKSMWDKPPAPVPEKKPTRSPRGEEEAVAAATQEDAAAADPASVLALTTAAAPAAGDEQQAAQVAARRRSLFSLGMSLAVGAVAWSADAPCLPLLAGLFAVVGVSMRTVSRCCAALRTGGPAAEAVALLGLNWFLLGVLTSPMLPGVAHAVVPRAGRVLGPALTWLAAAAPA</sequence>
<dbReference type="EMBL" id="CM029045">
    <property type="protein sequence ID" value="KAG2603448.1"/>
    <property type="molecule type" value="Genomic_DNA"/>
</dbReference>
<accession>A0A8T0T1D0</accession>
<evidence type="ECO:0000313" key="4">
    <source>
        <dbReference type="Proteomes" id="UP000823388"/>
    </source>
</evidence>
<dbReference type="PANTHER" id="PTHR36073:SF1">
    <property type="entry name" value="OS01G0962100 PROTEIN"/>
    <property type="match status" value="1"/>
</dbReference>
<keyword evidence="2" id="KW-1133">Transmembrane helix</keyword>
<name>A0A8T0T1D0_PANVG</name>
<reference evidence="3" key="1">
    <citation type="submission" date="2020-05" db="EMBL/GenBank/DDBJ databases">
        <title>WGS assembly of Panicum virgatum.</title>
        <authorList>
            <person name="Lovell J.T."/>
            <person name="Jenkins J."/>
            <person name="Shu S."/>
            <person name="Juenger T.E."/>
            <person name="Schmutz J."/>
        </authorList>
    </citation>
    <scope>NUCLEOTIDE SEQUENCE</scope>
    <source>
        <strain evidence="3">AP13</strain>
    </source>
</reference>
<feature type="region of interest" description="Disordered" evidence="1">
    <location>
        <begin position="152"/>
        <end position="190"/>
    </location>
</feature>
<evidence type="ECO:0000256" key="1">
    <source>
        <dbReference type="SAM" id="MobiDB-lite"/>
    </source>
</evidence>
<comment type="caution">
    <text evidence="3">The sequence shown here is derived from an EMBL/GenBank/DDBJ whole genome shotgun (WGS) entry which is preliminary data.</text>
</comment>
<feature type="compositionally biased region" description="Basic and acidic residues" evidence="1">
    <location>
        <begin position="167"/>
        <end position="179"/>
    </location>
</feature>
<organism evidence="3 4">
    <name type="scientific">Panicum virgatum</name>
    <name type="common">Blackwell switchgrass</name>
    <dbReference type="NCBI Taxonomy" id="38727"/>
    <lineage>
        <taxon>Eukaryota</taxon>
        <taxon>Viridiplantae</taxon>
        <taxon>Streptophyta</taxon>
        <taxon>Embryophyta</taxon>
        <taxon>Tracheophyta</taxon>
        <taxon>Spermatophyta</taxon>
        <taxon>Magnoliopsida</taxon>
        <taxon>Liliopsida</taxon>
        <taxon>Poales</taxon>
        <taxon>Poaceae</taxon>
        <taxon>PACMAD clade</taxon>
        <taxon>Panicoideae</taxon>
        <taxon>Panicodae</taxon>
        <taxon>Paniceae</taxon>
        <taxon>Panicinae</taxon>
        <taxon>Panicum</taxon>
        <taxon>Panicum sect. Hiantes</taxon>
    </lineage>
</organism>
<proteinExistence type="predicted"/>
<feature type="transmembrane region" description="Helical" evidence="2">
    <location>
        <begin position="25"/>
        <end position="44"/>
    </location>
</feature>
<dbReference type="PANTHER" id="PTHR36073">
    <property type="match status" value="1"/>
</dbReference>
<keyword evidence="2" id="KW-0472">Membrane</keyword>
<dbReference type="AlphaFoldDB" id="A0A8T0T1D0"/>
<gene>
    <name evidence="3" type="ORF">PVAP13_5KG772700</name>
</gene>